<dbReference type="RefSeq" id="XP_043001671.1">
    <property type="nucleotide sequence ID" value="XM_043145736.1"/>
</dbReference>
<gene>
    <name evidence="1" type="ORF">UV8b_08239</name>
</gene>
<dbReference type="Proteomes" id="UP000027002">
    <property type="component" value="Chromosome 7"/>
</dbReference>
<organism evidence="1 2">
    <name type="scientific">Ustilaginoidea virens</name>
    <name type="common">Rice false smut fungus</name>
    <name type="synonym">Villosiclava virens</name>
    <dbReference type="NCBI Taxonomy" id="1159556"/>
    <lineage>
        <taxon>Eukaryota</taxon>
        <taxon>Fungi</taxon>
        <taxon>Dikarya</taxon>
        <taxon>Ascomycota</taxon>
        <taxon>Pezizomycotina</taxon>
        <taxon>Sordariomycetes</taxon>
        <taxon>Hypocreomycetidae</taxon>
        <taxon>Hypocreales</taxon>
        <taxon>Clavicipitaceae</taxon>
        <taxon>Ustilaginoidea</taxon>
    </lineage>
</organism>
<evidence type="ECO:0000313" key="2">
    <source>
        <dbReference type="Proteomes" id="UP000027002"/>
    </source>
</evidence>
<dbReference type="KEGG" id="uvi:66069016"/>
<proteinExistence type="predicted"/>
<dbReference type="EMBL" id="CP072759">
    <property type="protein sequence ID" value="QUC23998.1"/>
    <property type="molecule type" value="Genomic_DNA"/>
</dbReference>
<reference evidence="1" key="1">
    <citation type="submission" date="2020-03" db="EMBL/GenBank/DDBJ databases">
        <title>A mixture of massive structural variations and highly conserved coding sequences in Ustilaginoidea virens genome.</title>
        <authorList>
            <person name="Zhang K."/>
            <person name="Zhao Z."/>
            <person name="Zhang Z."/>
            <person name="Li Y."/>
            <person name="Hsiang T."/>
            <person name="Sun W."/>
        </authorList>
    </citation>
    <scope>NUCLEOTIDE SEQUENCE</scope>
    <source>
        <strain evidence="1">UV-8b</strain>
    </source>
</reference>
<dbReference type="GeneID" id="66069016"/>
<protein>
    <submittedName>
        <fullName evidence="1">Uncharacterized protein</fullName>
    </submittedName>
</protein>
<sequence length="82" mass="9500">MRLGGRYCITTREIALVYKLQRPRKASAKPEVKYAMPMPEHIFLPFPSFPLPSIPVRLLIHQRTSRQSPPITRNQSFVTPKL</sequence>
<name>A0A8E5HYR5_USTVR</name>
<dbReference type="AlphaFoldDB" id="A0A8E5HYR5"/>
<keyword evidence="2" id="KW-1185">Reference proteome</keyword>
<accession>A0A8E5HYR5</accession>
<evidence type="ECO:0000313" key="1">
    <source>
        <dbReference type="EMBL" id="QUC23998.1"/>
    </source>
</evidence>